<organism evidence="1 2">
    <name type="scientific">Candidatus Nanoclepta minutus</name>
    <dbReference type="NCBI Taxonomy" id="1940235"/>
    <lineage>
        <taxon>Archaea</taxon>
        <taxon>Nanobdellota</taxon>
        <taxon>Candidatus Nanoclepta</taxon>
    </lineage>
</organism>
<dbReference type="EMBL" id="MWMI01000001">
    <property type="protein sequence ID" value="RIB35688.1"/>
    <property type="molecule type" value="Genomic_DNA"/>
</dbReference>
<evidence type="ECO:0000313" key="2">
    <source>
        <dbReference type="Proteomes" id="UP000266622"/>
    </source>
</evidence>
<gene>
    <name evidence="1" type="ORF">BXU00_01150</name>
</gene>
<accession>A0A397WNP3</accession>
<comment type="caution">
    <text evidence="1">The sequence shown here is derived from an EMBL/GenBank/DDBJ whole genome shotgun (WGS) entry which is preliminary data.</text>
</comment>
<dbReference type="Proteomes" id="UP000266622">
    <property type="component" value="Unassembled WGS sequence"/>
</dbReference>
<proteinExistence type="predicted"/>
<evidence type="ECO:0008006" key="3">
    <source>
        <dbReference type="Google" id="ProtNLM"/>
    </source>
</evidence>
<sequence length="111" mass="13571">MRIHEMVETSYFLLKLYNRYANKVYNRISNPDLKLLFKISYRDDDLRKLIEEISKYRIEFTNNIKDGNLNEAYRIFKEIEKLYNSFENKIIERIESLVKIRALDIARSELR</sequence>
<reference evidence="1 2" key="1">
    <citation type="journal article" date="2018" name="Syst. Appl. Microbiol.">
        <title>A new symbiotic nanoarchaeote (Candidatus Nanoclepta minutus) and its host (Zestosphaera tikiterensis gen. nov., sp. nov.) from a New Zealand hot spring.</title>
        <authorList>
            <person name="St John E."/>
            <person name="Liu Y."/>
            <person name="Podar M."/>
            <person name="Stott M.B."/>
            <person name="Meneghin J."/>
            <person name="Chen Z."/>
            <person name="Lagutin K."/>
            <person name="Mitchell K."/>
            <person name="Reysenbach A.L."/>
        </authorList>
    </citation>
    <scope>NUCLEOTIDE SEQUENCE [LARGE SCALE GENOMIC DNA]</scope>
    <source>
        <strain evidence="1">NZ3</strain>
    </source>
</reference>
<name>A0A397WNP3_9ARCH</name>
<dbReference type="AlphaFoldDB" id="A0A397WNP3"/>
<evidence type="ECO:0000313" key="1">
    <source>
        <dbReference type="EMBL" id="RIB35688.1"/>
    </source>
</evidence>
<protein>
    <recommendedName>
        <fullName evidence="3">HEPN domain-containing protein</fullName>
    </recommendedName>
</protein>